<dbReference type="AlphaFoldDB" id="A0A0L0GF23"/>
<gene>
    <name evidence="1" type="ORF">SARC_00953</name>
</gene>
<keyword evidence="2" id="KW-1185">Reference proteome</keyword>
<sequence>MSSSDSPSRVRVTLLNVDNGQKAAVVLKSDYNAIVAACKNKLRKRAKGKSPLYLWTSSPGITLLSESTIESVVDGKTIYVANFPPQECEGDDETQQGVLSCMSSRKALAAVAQYPRAHGCT</sequence>
<accession>A0A0L0GF23</accession>
<proteinExistence type="predicted"/>
<dbReference type="RefSeq" id="XP_014160810.1">
    <property type="nucleotide sequence ID" value="XM_014305335.1"/>
</dbReference>
<evidence type="ECO:0000313" key="1">
    <source>
        <dbReference type="EMBL" id="KNC86908.1"/>
    </source>
</evidence>
<organism evidence="1 2">
    <name type="scientific">Sphaeroforma arctica JP610</name>
    <dbReference type="NCBI Taxonomy" id="667725"/>
    <lineage>
        <taxon>Eukaryota</taxon>
        <taxon>Ichthyosporea</taxon>
        <taxon>Ichthyophonida</taxon>
        <taxon>Sphaeroforma</taxon>
    </lineage>
</organism>
<dbReference type="Proteomes" id="UP000054560">
    <property type="component" value="Unassembled WGS sequence"/>
</dbReference>
<evidence type="ECO:0000313" key="2">
    <source>
        <dbReference type="Proteomes" id="UP000054560"/>
    </source>
</evidence>
<dbReference type="GeneID" id="25901457"/>
<reference evidence="1 2" key="1">
    <citation type="submission" date="2011-02" db="EMBL/GenBank/DDBJ databases">
        <title>The Genome Sequence of Sphaeroforma arctica JP610.</title>
        <authorList>
            <consortium name="The Broad Institute Genome Sequencing Platform"/>
            <person name="Russ C."/>
            <person name="Cuomo C."/>
            <person name="Young S.K."/>
            <person name="Zeng Q."/>
            <person name="Gargeya S."/>
            <person name="Alvarado L."/>
            <person name="Berlin A."/>
            <person name="Chapman S.B."/>
            <person name="Chen Z."/>
            <person name="Freedman E."/>
            <person name="Gellesch M."/>
            <person name="Goldberg J."/>
            <person name="Griggs A."/>
            <person name="Gujja S."/>
            <person name="Heilman E."/>
            <person name="Heiman D."/>
            <person name="Howarth C."/>
            <person name="Mehta T."/>
            <person name="Neiman D."/>
            <person name="Pearson M."/>
            <person name="Roberts A."/>
            <person name="Saif S."/>
            <person name="Shea T."/>
            <person name="Shenoy N."/>
            <person name="Sisk P."/>
            <person name="Stolte C."/>
            <person name="Sykes S."/>
            <person name="White J."/>
            <person name="Yandava C."/>
            <person name="Burger G."/>
            <person name="Gray M.W."/>
            <person name="Holland P.W.H."/>
            <person name="King N."/>
            <person name="Lang F.B.F."/>
            <person name="Roger A.J."/>
            <person name="Ruiz-Trillo I."/>
            <person name="Haas B."/>
            <person name="Nusbaum C."/>
            <person name="Birren B."/>
        </authorList>
    </citation>
    <scope>NUCLEOTIDE SEQUENCE [LARGE SCALE GENOMIC DNA]</scope>
    <source>
        <strain evidence="1 2">JP610</strain>
    </source>
</reference>
<dbReference type="EMBL" id="KQ241630">
    <property type="protein sequence ID" value="KNC86908.1"/>
    <property type="molecule type" value="Genomic_DNA"/>
</dbReference>
<name>A0A0L0GF23_9EUKA</name>
<protein>
    <submittedName>
        <fullName evidence="1">Uncharacterized protein</fullName>
    </submittedName>
</protein>